<dbReference type="Proteomes" id="UP000662200">
    <property type="component" value="Unassembled WGS sequence"/>
</dbReference>
<accession>A0A8J3BGI9</accession>
<gene>
    <name evidence="2" type="ORF">GCM10010124_02410</name>
</gene>
<reference evidence="2" key="1">
    <citation type="journal article" date="2014" name="Int. J. Syst. Evol. Microbiol.">
        <title>Complete genome sequence of Corynebacterium casei LMG S-19264T (=DSM 44701T), isolated from a smear-ripened cheese.</title>
        <authorList>
            <consortium name="US DOE Joint Genome Institute (JGI-PGF)"/>
            <person name="Walter F."/>
            <person name="Albersmeier A."/>
            <person name="Kalinowski J."/>
            <person name="Ruckert C."/>
        </authorList>
    </citation>
    <scope>NUCLEOTIDE SEQUENCE</scope>
    <source>
        <strain evidence="2">JCM 3091</strain>
    </source>
</reference>
<proteinExistence type="predicted"/>
<protein>
    <submittedName>
        <fullName evidence="2">Uncharacterized protein</fullName>
    </submittedName>
</protein>
<dbReference type="AlphaFoldDB" id="A0A8J3BGI9"/>
<evidence type="ECO:0000256" key="1">
    <source>
        <dbReference type="SAM" id="MobiDB-lite"/>
    </source>
</evidence>
<dbReference type="RefSeq" id="WP_268244316.1">
    <property type="nucleotide sequence ID" value="NZ_BMQC01000001.1"/>
</dbReference>
<dbReference type="EMBL" id="BMQC01000001">
    <property type="protein sequence ID" value="GGK13390.1"/>
    <property type="molecule type" value="Genomic_DNA"/>
</dbReference>
<comment type="caution">
    <text evidence="2">The sequence shown here is derived from an EMBL/GenBank/DDBJ whole genome shotgun (WGS) entry which is preliminary data.</text>
</comment>
<feature type="region of interest" description="Disordered" evidence="1">
    <location>
        <begin position="1"/>
        <end position="22"/>
    </location>
</feature>
<sequence>MTDDQANELAAADFGLDQHTEGDAHGVDQIRALEEALLGEALG</sequence>
<reference evidence="2" key="2">
    <citation type="submission" date="2020-09" db="EMBL/GenBank/DDBJ databases">
        <authorList>
            <person name="Sun Q."/>
            <person name="Ohkuma M."/>
        </authorList>
    </citation>
    <scope>NUCLEOTIDE SEQUENCE</scope>
    <source>
        <strain evidence="2">JCM 3091</strain>
    </source>
</reference>
<evidence type="ECO:0000313" key="3">
    <source>
        <dbReference type="Proteomes" id="UP000662200"/>
    </source>
</evidence>
<evidence type="ECO:0000313" key="2">
    <source>
        <dbReference type="EMBL" id="GGK13390.1"/>
    </source>
</evidence>
<keyword evidence="3" id="KW-1185">Reference proteome</keyword>
<organism evidence="2 3">
    <name type="scientific">Pilimelia terevasa</name>
    <dbReference type="NCBI Taxonomy" id="53372"/>
    <lineage>
        <taxon>Bacteria</taxon>
        <taxon>Bacillati</taxon>
        <taxon>Actinomycetota</taxon>
        <taxon>Actinomycetes</taxon>
        <taxon>Micromonosporales</taxon>
        <taxon>Micromonosporaceae</taxon>
        <taxon>Pilimelia</taxon>
    </lineage>
</organism>
<name>A0A8J3BGI9_9ACTN</name>